<dbReference type="InterPro" id="IPR002618">
    <property type="entry name" value="UDPGP_fam"/>
</dbReference>
<accession>A0A421GMR6</accession>
<dbReference type="Proteomes" id="UP000792063">
    <property type="component" value="Unassembled WGS sequence"/>
</dbReference>
<protein>
    <recommendedName>
        <fullName evidence="6">UTP-monosaccharide-1-phosphate uridylyltransferase</fullName>
        <ecNumber evidence="6">2.7.7.64</ecNumber>
    </recommendedName>
</protein>
<dbReference type="EC" id="2.7.7.64" evidence="6"/>
<dbReference type="EMBL" id="MBDN02000174">
    <property type="protein sequence ID" value="RLN78780.1"/>
    <property type="molecule type" value="Genomic_DNA"/>
</dbReference>
<dbReference type="EMBL" id="JPWU03000131">
    <property type="protein sequence ID" value="KAG2525244.1"/>
    <property type="molecule type" value="Genomic_DNA"/>
</dbReference>
<gene>
    <name evidence="10" type="ORF">BBI17_005753</name>
    <name evidence="11" type="ORF">BBO99_00005726</name>
    <name evidence="8" type="ORF">JM16_006868</name>
    <name evidence="9" type="ORF">JM18_004985</name>
</gene>
<dbReference type="InterPro" id="IPR039741">
    <property type="entry name" value="UDP-sugar_pyrophosphorylase"/>
</dbReference>
<comment type="similarity">
    <text evidence="5">Belongs to the USP family.</text>
</comment>
<evidence type="ECO:0000313" key="9">
    <source>
        <dbReference type="EMBL" id="KAG2525244.1"/>
    </source>
</evidence>
<evidence type="ECO:0000256" key="4">
    <source>
        <dbReference type="ARBA" id="ARBA00022695"/>
    </source>
</evidence>
<dbReference type="GO" id="GO:0003977">
    <property type="term" value="F:UDP-N-acetylglucosamine diphosphorylase activity"/>
    <property type="evidence" value="ECO:0007669"/>
    <property type="project" value="TreeGrafter"/>
</dbReference>
<comment type="cofactor">
    <cofactor evidence="2">
        <name>Mg(2+)</name>
        <dbReference type="ChEBI" id="CHEBI:18420"/>
    </cofactor>
</comment>
<dbReference type="Pfam" id="PF01704">
    <property type="entry name" value="UDPGP"/>
    <property type="match status" value="1"/>
</dbReference>
<name>A0A421GMR6_9STRA</name>
<dbReference type="GO" id="GO:0051748">
    <property type="term" value="F:UTP-monosaccharide-1-phosphate uridylyltransferase activity"/>
    <property type="evidence" value="ECO:0007669"/>
    <property type="project" value="UniProtKB-EC"/>
</dbReference>
<reference evidence="8" key="3">
    <citation type="submission" date="2020-06" db="EMBL/GenBank/DDBJ databases">
        <authorList>
            <person name="Studholme D.J."/>
        </authorList>
    </citation>
    <scope>NUCLEOTIDE SEQUENCE</scope>
    <source>
        <strain evidence="8">NZFS 2646</strain>
        <strain evidence="9">NZFS 3630</strain>
    </source>
</reference>
<evidence type="ECO:0000256" key="2">
    <source>
        <dbReference type="ARBA" id="ARBA00001946"/>
    </source>
</evidence>
<dbReference type="GO" id="GO:0006048">
    <property type="term" value="P:UDP-N-acetylglucosamine biosynthetic process"/>
    <property type="evidence" value="ECO:0007669"/>
    <property type="project" value="TreeGrafter"/>
</dbReference>
<evidence type="ECO:0000256" key="6">
    <source>
        <dbReference type="ARBA" id="ARBA00039080"/>
    </source>
</evidence>
<evidence type="ECO:0000313" key="11">
    <source>
        <dbReference type="EMBL" id="RLN78780.1"/>
    </source>
</evidence>
<dbReference type="PANTHER" id="PTHR11952:SF9">
    <property type="entry name" value="UDP-SUGAR PYROPHOSPHORYLASE"/>
    <property type="match status" value="1"/>
</dbReference>
<keyword evidence="12" id="KW-1185">Reference proteome</keyword>
<dbReference type="EMBL" id="JPWV03000251">
    <property type="protein sequence ID" value="KAG2520128.1"/>
    <property type="molecule type" value="Genomic_DNA"/>
</dbReference>
<dbReference type="Gene3D" id="3.90.550.10">
    <property type="entry name" value="Spore Coat Polysaccharide Biosynthesis Protein SpsA, Chain A"/>
    <property type="match status" value="1"/>
</dbReference>
<dbReference type="Proteomes" id="UP000285883">
    <property type="component" value="Unassembled WGS sequence"/>
</dbReference>
<evidence type="ECO:0000256" key="3">
    <source>
        <dbReference type="ARBA" id="ARBA00022679"/>
    </source>
</evidence>
<dbReference type="AlphaFoldDB" id="A0A421GMR6"/>
<comment type="caution">
    <text evidence="11">The sequence shown here is derived from an EMBL/GenBank/DDBJ whole genome shotgun (WGS) entry which is preliminary data.</text>
</comment>
<organism evidence="11 12">
    <name type="scientific">Phytophthora kernoviae</name>
    <dbReference type="NCBI Taxonomy" id="325452"/>
    <lineage>
        <taxon>Eukaryota</taxon>
        <taxon>Sar</taxon>
        <taxon>Stramenopiles</taxon>
        <taxon>Oomycota</taxon>
        <taxon>Peronosporomycetes</taxon>
        <taxon>Peronosporales</taxon>
        <taxon>Peronosporaceae</taxon>
        <taxon>Phytophthora</taxon>
    </lineage>
</organism>
<evidence type="ECO:0000256" key="1">
    <source>
        <dbReference type="ARBA" id="ARBA00001936"/>
    </source>
</evidence>
<comment type="catalytic activity">
    <reaction evidence="7">
        <text>a monosaccharide 1-phosphate + UTP + H(+) = a UDP-monosaccharide + diphosphate</text>
        <dbReference type="Rhea" id="RHEA:13205"/>
        <dbReference type="ChEBI" id="CHEBI:15378"/>
        <dbReference type="ChEBI" id="CHEBI:33019"/>
        <dbReference type="ChEBI" id="CHEBI:46398"/>
        <dbReference type="ChEBI" id="CHEBI:140358"/>
        <dbReference type="ChEBI" id="CHEBI:140359"/>
        <dbReference type="EC" id="2.7.7.64"/>
    </reaction>
</comment>
<evidence type="ECO:0000256" key="7">
    <source>
        <dbReference type="ARBA" id="ARBA00048259"/>
    </source>
</evidence>
<dbReference type="SUPFAM" id="SSF53448">
    <property type="entry name" value="Nucleotide-diphospho-sugar transferases"/>
    <property type="match status" value="1"/>
</dbReference>
<evidence type="ECO:0000256" key="5">
    <source>
        <dbReference type="ARBA" id="ARBA00038047"/>
    </source>
</evidence>
<dbReference type="FunFam" id="2.160.10.30:FF:000001">
    <property type="entry name" value="UDP-sugar pyrophosphorylase"/>
    <property type="match status" value="1"/>
</dbReference>
<reference evidence="8" key="1">
    <citation type="journal article" date="2015" name="Genom Data">
        <title>Genome sequences of six Phytophthora species associated with forests in New Zealand.</title>
        <authorList>
            <person name="Studholme D.J."/>
            <person name="McDougal R.L."/>
            <person name="Sambles C."/>
            <person name="Hansen E."/>
            <person name="Hardy G."/>
            <person name="Grant M."/>
            <person name="Ganley R.J."/>
            <person name="Williams N.M."/>
        </authorList>
    </citation>
    <scope>NUCLEOTIDE SEQUENCE</scope>
    <source>
        <strain evidence="8">NZFS 2646</strain>
        <strain evidence="9">NZFS 3630</strain>
    </source>
</reference>
<reference evidence="12 13" key="2">
    <citation type="submission" date="2018-07" db="EMBL/GenBank/DDBJ databases">
        <title>Genome sequencing of oomycete isolates from Chile give support for New Zealand origin for Phytophthora kernoviae and make available the first Nothophytophthora sp. genome.</title>
        <authorList>
            <person name="Studholme D.J."/>
            <person name="Sanfuentes E."/>
            <person name="Panda P."/>
            <person name="Hill R."/>
            <person name="Sambles C."/>
            <person name="Grant M."/>
            <person name="Williams N.M."/>
            <person name="Mcdougal R.L."/>
        </authorList>
    </citation>
    <scope>NUCLEOTIDE SEQUENCE [LARGE SCALE GENOMIC DNA]</scope>
    <source>
        <strain evidence="10">Chile2</strain>
        <strain evidence="11">Chile4</strain>
    </source>
</reference>
<dbReference type="Proteomes" id="UP000785171">
    <property type="component" value="Unassembled WGS sequence"/>
</dbReference>
<keyword evidence="3" id="KW-0808">Transferase</keyword>
<proteinExistence type="inferred from homology"/>
<dbReference type="Gene3D" id="2.160.10.30">
    <property type="match status" value="1"/>
</dbReference>
<dbReference type="PANTHER" id="PTHR11952">
    <property type="entry name" value="UDP- GLUCOSE PYROPHOSPHORYLASE"/>
    <property type="match status" value="1"/>
</dbReference>
<evidence type="ECO:0000313" key="12">
    <source>
        <dbReference type="Proteomes" id="UP000285624"/>
    </source>
</evidence>
<comment type="cofactor">
    <cofactor evidence="1">
        <name>Mn(2+)</name>
        <dbReference type="ChEBI" id="CHEBI:29035"/>
    </cofactor>
</comment>
<evidence type="ECO:0000313" key="13">
    <source>
        <dbReference type="Proteomes" id="UP000285883"/>
    </source>
</evidence>
<dbReference type="Proteomes" id="UP000285624">
    <property type="component" value="Unassembled WGS sequence"/>
</dbReference>
<dbReference type="STRING" id="325452.A0A421GMR6"/>
<keyword evidence="4" id="KW-0548">Nucleotidyltransferase</keyword>
<evidence type="ECO:0000313" key="8">
    <source>
        <dbReference type="EMBL" id="KAG2520128.1"/>
    </source>
</evidence>
<dbReference type="InterPro" id="IPR029044">
    <property type="entry name" value="Nucleotide-diphossugar_trans"/>
</dbReference>
<dbReference type="EMBL" id="MAYM02000676">
    <property type="protein sequence ID" value="RLN36984.1"/>
    <property type="molecule type" value="Genomic_DNA"/>
</dbReference>
<sequence length="681" mass="74399">MQVESAITQYTMGLSLTKEDDQVTQSPAVQDARARVLTALRTWGQQELLALLTNDSPDSPLWTQLLHFDGWYKGGVDSYLATATKLYAELRGETMEGDGGDVWADWVPSNPAASTELAAVADFESPLFADLEKNGLANLDKCCFVVVAGGLGERLGYQGIKLSLPVETLTHTSYLEAYAQHLLALQSLVNSQLEEGQSPILIPLAIMTSDSTHEATQSFLKEHKNFGMAEGQLTLIKQEKVPCVDVIEGSAAEGKQPKLKLVVKEGLLVMKPHGHGDVHTLLHTSGLAAKWQKDGKKFVHFIQDTNYLILNSVLPMLGACVKHNWGFAFTTVPRKAKDASGGIVRFTSPSGKHSTLFNVEYHELDQFLRTRAKDQFPNGDVNDPKTGYSPFPGNINGVVAALDFYVPVLETSGGFVPEVFNPKFRPGTNKCEFKSPARLECMMQDFPKLLVQYQIEHHDNSGMGSVGLVQFPSGLVYSPCKNDAASASEKVKNDIPPQCASSAEHEIFATNRLKLRALGVKLPEESKQQSWLGIPVDCSGPQLVFGSGFALSKSTLADKFLYPHAINITARSTLIVDGTDITFDSMKLDGAVRIIACSGAKIEVKSLAVKNAGVEYKSVPVDTDSDPVDAMRGYRLKQLEIKEFRFDKPGSYVINDLGSGSYLYVVVQFDIMAVIIQDQVV</sequence>
<evidence type="ECO:0000313" key="10">
    <source>
        <dbReference type="EMBL" id="RLN36984.1"/>
    </source>
</evidence>